<evidence type="ECO:0000256" key="4">
    <source>
        <dbReference type="ARBA" id="ARBA00023014"/>
    </source>
</evidence>
<gene>
    <name evidence="7" type="ORF">LCGC14_0596720</name>
</gene>
<protein>
    <recommendedName>
        <fullName evidence="6">Radical SAM core domain-containing protein</fullName>
    </recommendedName>
</protein>
<keyword evidence="1" id="KW-0949">S-adenosyl-L-methionine</keyword>
<name>A0A0F9TXX5_9ZZZZ</name>
<dbReference type="InterPro" id="IPR058240">
    <property type="entry name" value="rSAM_sf"/>
</dbReference>
<dbReference type="PROSITE" id="PS51918">
    <property type="entry name" value="RADICAL_SAM"/>
    <property type="match status" value="1"/>
</dbReference>
<proteinExistence type="predicted"/>
<evidence type="ECO:0000256" key="5">
    <source>
        <dbReference type="SAM" id="Phobius"/>
    </source>
</evidence>
<feature type="domain" description="Radical SAM core" evidence="6">
    <location>
        <begin position="50"/>
        <end position="260"/>
    </location>
</feature>
<keyword evidence="4" id="KW-0411">Iron-sulfur</keyword>
<dbReference type="SUPFAM" id="SSF102114">
    <property type="entry name" value="Radical SAM enzymes"/>
    <property type="match status" value="1"/>
</dbReference>
<dbReference type="Gene3D" id="3.20.20.70">
    <property type="entry name" value="Aldolase class I"/>
    <property type="match status" value="1"/>
</dbReference>
<dbReference type="SFLD" id="SFLDG01067">
    <property type="entry name" value="SPASM/twitch_domain_containing"/>
    <property type="match status" value="1"/>
</dbReference>
<evidence type="ECO:0000256" key="1">
    <source>
        <dbReference type="ARBA" id="ARBA00022691"/>
    </source>
</evidence>
<keyword evidence="3" id="KW-0408">Iron</keyword>
<dbReference type="InterPro" id="IPR013785">
    <property type="entry name" value="Aldolase_TIM"/>
</dbReference>
<organism evidence="7">
    <name type="scientific">marine sediment metagenome</name>
    <dbReference type="NCBI Taxonomy" id="412755"/>
    <lineage>
        <taxon>unclassified sequences</taxon>
        <taxon>metagenomes</taxon>
        <taxon>ecological metagenomes</taxon>
    </lineage>
</organism>
<dbReference type="GO" id="GO:0046872">
    <property type="term" value="F:metal ion binding"/>
    <property type="evidence" value="ECO:0007669"/>
    <property type="project" value="UniProtKB-KW"/>
</dbReference>
<sequence>MEFLNLENFNYMLRLLFKTSNLIFIMGLFTVKNVISLVSMGPSFLQSILRKVPFYVNYDLTWQCNLKCKHCYFFSATTELKNKRMELSCEEWIKVFKYHKKLGTKIAVLTGGEPTLRMEVIKEAIKIFPSVQVVSNGIIKLPRFNGYKQPRYWVSIDGTKETHDKIRGARVFDKVIQNIQESNPVVTSTIMTLNHKEIEDIVKIAHDNGASGFVFSLYTGYPNDPLLLKGNILKKTIRDILKVMREYGNFICYSKKMIELYLSKEFVPHCIFKTGQIKSFYPDGKQKFCVMGNSPLLCANCGCIVPIAANAIFKKFDSSTVDKARKLFNFA</sequence>
<evidence type="ECO:0000256" key="2">
    <source>
        <dbReference type="ARBA" id="ARBA00022723"/>
    </source>
</evidence>
<dbReference type="Pfam" id="PF04055">
    <property type="entry name" value="Radical_SAM"/>
    <property type="match status" value="1"/>
</dbReference>
<dbReference type="EMBL" id="LAZR01000948">
    <property type="protein sequence ID" value="KKN53986.1"/>
    <property type="molecule type" value="Genomic_DNA"/>
</dbReference>
<dbReference type="InterPro" id="IPR007197">
    <property type="entry name" value="rSAM"/>
</dbReference>
<dbReference type="AlphaFoldDB" id="A0A0F9TXX5"/>
<dbReference type="PANTHER" id="PTHR11228:SF7">
    <property type="entry name" value="PQQA PEPTIDE CYCLASE"/>
    <property type="match status" value="1"/>
</dbReference>
<dbReference type="GO" id="GO:0003824">
    <property type="term" value="F:catalytic activity"/>
    <property type="evidence" value="ECO:0007669"/>
    <property type="project" value="InterPro"/>
</dbReference>
<dbReference type="InterPro" id="IPR050377">
    <property type="entry name" value="Radical_SAM_PqqE_MftC-like"/>
</dbReference>
<feature type="transmembrane region" description="Helical" evidence="5">
    <location>
        <begin position="20"/>
        <end position="41"/>
    </location>
</feature>
<keyword evidence="5" id="KW-0472">Membrane</keyword>
<dbReference type="GO" id="GO:0051536">
    <property type="term" value="F:iron-sulfur cluster binding"/>
    <property type="evidence" value="ECO:0007669"/>
    <property type="project" value="UniProtKB-KW"/>
</dbReference>
<evidence type="ECO:0000256" key="3">
    <source>
        <dbReference type="ARBA" id="ARBA00023004"/>
    </source>
</evidence>
<dbReference type="PANTHER" id="PTHR11228">
    <property type="entry name" value="RADICAL SAM DOMAIN PROTEIN"/>
    <property type="match status" value="1"/>
</dbReference>
<reference evidence="7" key="1">
    <citation type="journal article" date="2015" name="Nature">
        <title>Complex archaea that bridge the gap between prokaryotes and eukaryotes.</title>
        <authorList>
            <person name="Spang A."/>
            <person name="Saw J.H."/>
            <person name="Jorgensen S.L."/>
            <person name="Zaremba-Niedzwiedzka K."/>
            <person name="Martijn J."/>
            <person name="Lind A.E."/>
            <person name="van Eijk R."/>
            <person name="Schleper C."/>
            <person name="Guy L."/>
            <person name="Ettema T.J."/>
        </authorList>
    </citation>
    <scope>NUCLEOTIDE SEQUENCE</scope>
</reference>
<dbReference type="CDD" id="cd01335">
    <property type="entry name" value="Radical_SAM"/>
    <property type="match status" value="1"/>
</dbReference>
<evidence type="ECO:0000259" key="6">
    <source>
        <dbReference type="PROSITE" id="PS51918"/>
    </source>
</evidence>
<keyword evidence="5" id="KW-1133">Transmembrane helix</keyword>
<dbReference type="SFLD" id="SFLDS00029">
    <property type="entry name" value="Radical_SAM"/>
    <property type="match status" value="1"/>
</dbReference>
<accession>A0A0F9TXX5</accession>
<comment type="caution">
    <text evidence="7">The sequence shown here is derived from an EMBL/GenBank/DDBJ whole genome shotgun (WGS) entry which is preliminary data.</text>
</comment>
<keyword evidence="5" id="KW-0812">Transmembrane</keyword>
<evidence type="ECO:0000313" key="7">
    <source>
        <dbReference type="EMBL" id="KKN53986.1"/>
    </source>
</evidence>
<keyword evidence="2" id="KW-0479">Metal-binding</keyword>